<dbReference type="Pfam" id="PF00096">
    <property type="entry name" value="zf-C2H2"/>
    <property type="match status" value="11"/>
</dbReference>
<dbReference type="GeneTree" id="ENSGT01150000286939"/>
<dbReference type="Pfam" id="PF13912">
    <property type="entry name" value="zf-C2H2_6"/>
    <property type="match status" value="1"/>
</dbReference>
<dbReference type="GO" id="GO:0000978">
    <property type="term" value="F:RNA polymerase II cis-regulatory region sequence-specific DNA binding"/>
    <property type="evidence" value="ECO:0007669"/>
    <property type="project" value="TreeGrafter"/>
</dbReference>
<keyword evidence="3" id="KW-0479">Metal-binding</keyword>
<reference evidence="14" key="1">
    <citation type="submission" date="2025-08" db="UniProtKB">
        <authorList>
            <consortium name="Ensembl"/>
        </authorList>
    </citation>
    <scope>IDENTIFICATION</scope>
</reference>
<feature type="domain" description="C2H2-type" evidence="13">
    <location>
        <begin position="583"/>
        <end position="610"/>
    </location>
</feature>
<dbReference type="FunFam" id="3.30.160.60:FF:000202">
    <property type="entry name" value="Zinc finger protein 574"/>
    <property type="match status" value="1"/>
</dbReference>
<feature type="domain" description="C2H2-type" evidence="13">
    <location>
        <begin position="74"/>
        <end position="101"/>
    </location>
</feature>
<dbReference type="FunFam" id="3.30.160.60:FF:000012">
    <property type="entry name" value="RB-associated KRAB zinc finger protein-like"/>
    <property type="match status" value="1"/>
</dbReference>
<feature type="domain" description="C2H2-type" evidence="13">
    <location>
        <begin position="465"/>
        <end position="493"/>
    </location>
</feature>
<evidence type="ECO:0000313" key="14">
    <source>
        <dbReference type="Ensembl" id="ENSSPUP00000007697.1"/>
    </source>
</evidence>
<dbReference type="PANTHER" id="PTHR24384:SF218">
    <property type="entry name" value="ZINC FINGER PROTEIN 502"/>
    <property type="match status" value="1"/>
</dbReference>
<keyword evidence="9" id="KW-0804">Transcription</keyword>
<dbReference type="FunFam" id="3.30.160.60:FF:000624">
    <property type="entry name" value="zinc finger protein 697"/>
    <property type="match status" value="2"/>
</dbReference>
<keyword evidence="10" id="KW-0539">Nucleus</keyword>
<feature type="domain" description="C2H2-type" evidence="13">
    <location>
        <begin position="615"/>
        <end position="642"/>
    </location>
</feature>
<feature type="domain" description="C2H2-type" evidence="13">
    <location>
        <begin position="641"/>
        <end position="668"/>
    </location>
</feature>
<dbReference type="Ensembl" id="ENSSPUT00000008198.1">
    <property type="protein sequence ID" value="ENSSPUP00000007697.1"/>
    <property type="gene ID" value="ENSSPUG00000005957.1"/>
</dbReference>
<feature type="domain" description="C2H2-type" evidence="13">
    <location>
        <begin position="251"/>
        <end position="278"/>
    </location>
</feature>
<dbReference type="Proteomes" id="UP000694392">
    <property type="component" value="Unplaced"/>
</dbReference>
<dbReference type="PROSITE" id="PS00028">
    <property type="entry name" value="ZINC_FINGER_C2H2_1"/>
    <property type="match status" value="13"/>
</dbReference>
<evidence type="ECO:0000256" key="11">
    <source>
        <dbReference type="PROSITE-ProRule" id="PRU00042"/>
    </source>
</evidence>
<dbReference type="FunFam" id="3.30.160.60:FF:000925">
    <property type="entry name" value="Zinc finger protein 668"/>
    <property type="match status" value="1"/>
</dbReference>
<dbReference type="PANTHER" id="PTHR24384">
    <property type="entry name" value="FINGER PUTATIVE TRANSCRIPTION FACTOR FAMILY-RELATED"/>
    <property type="match status" value="1"/>
</dbReference>
<evidence type="ECO:0000256" key="4">
    <source>
        <dbReference type="ARBA" id="ARBA00022737"/>
    </source>
</evidence>
<dbReference type="SUPFAM" id="SSF57667">
    <property type="entry name" value="beta-beta-alpha zinc fingers"/>
    <property type="match status" value="8"/>
</dbReference>
<protein>
    <recommendedName>
        <fullName evidence="13">C2H2-type domain-containing protein</fullName>
    </recommendedName>
</protein>
<evidence type="ECO:0000256" key="9">
    <source>
        <dbReference type="ARBA" id="ARBA00023163"/>
    </source>
</evidence>
<evidence type="ECO:0000256" key="3">
    <source>
        <dbReference type="ARBA" id="ARBA00022723"/>
    </source>
</evidence>
<evidence type="ECO:0000256" key="7">
    <source>
        <dbReference type="ARBA" id="ARBA00023015"/>
    </source>
</evidence>
<comment type="similarity">
    <text evidence="2">Belongs to the krueppel C2H2-type zinc-finger protein family.</text>
</comment>
<feature type="domain" description="C2H2-type" evidence="13">
    <location>
        <begin position="437"/>
        <end position="464"/>
    </location>
</feature>
<dbReference type="GO" id="GO:0032502">
    <property type="term" value="P:developmental process"/>
    <property type="evidence" value="ECO:0007669"/>
    <property type="project" value="UniProtKB-ARBA"/>
</dbReference>
<evidence type="ECO:0000256" key="1">
    <source>
        <dbReference type="ARBA" id="ARBA00004123"/>
    </source>
</evidence>
<keyword evidence="7" id="KW-0805">Transcription regulation</keyword>
<feature type="domain" description="C2H2-type" evidence="13">
    <location>
        <begin position="130"/>
        <end position="157"/>
    </location>
</feature>
<feature type="compositionally biased region" description="Basic and acidic residues" evidence="12">
    <location>
        <begin position="35"/>
        <end position="52"/>
    </location>
</feature>
<proteinExistence type="inferred from homology"/>
<dbReference type="InterPro" id="IPR013087">
    <property type="entry name" value="Znf_C2H2_type"/>
</dbReference>
<dbReference type="FunFam" id="3.30.160.60:FF:000088">
    <property type="entry name" value="Zinc finger and SCAN domain containing 2"/>
    <property type="match status" value="1"/>
</dbReference>
<dbReference type="AlphaFoldDB" id="A0A8D0GLH9"/>
<dbReference type="SMART" id="SM00355">
    <property type="entry name" value="ZnF_C2H2"/>
    <property type="match status" value="14"/>
</dbReference>
<organism evidence="14 15">
    <name type="scientific">Sphenodon punctatus</name>
    <name type="common">Tuatara</name>
    <name type="synonym">Hatteria punctata</name>
    <dbReference type="NCBI Taxonomy" id="8508"/>
    <lineage>
        <taxon>Eukaryota</taxon>
        <taxon>Metazoa</taxon>
        <taxon>Chordata</taxon>
        <taxon>Craniata</taxon>
        <taxon>Vertebrata</taxon>
        <taxon>Euteleostomi</taxon>
        <taxon>Lepidosauria</taxon>
        <taxon>Sphenodontia</taxon>
        <taxon>Sphenodontidae</taxon>
        <taxon>Sphenodon</taxon>
    </lineage>
</organism>
<evidence type="ECO:0000256" key="8">
    <source>
        <dbReference type="ARBA" id="ARBA00023125"/>
    </source>
</evidence>
<feature type="region of interest" description="Disordered" evidence="12">
    <location>
        <begin position="306"/>
        <end position="373"/>
    </location>
</feature>
<name>A0A8D0GLH9_SPHPU</name>
<keyword evidence="8" id="KW-0238">DNA-binding</keyword>
<dbReference type="InterPro" id="IPR050752">
    <property type="entry name" value="C2H2-ZF_domain"/>
</dbReference>
<evidence type="ECO:0000256" key="12">
    <source>
        <dbReference type="SAM" id="MobiDB-lite"/>
    </source>
</evidence>
<accession>A0A8D0GLH9</accession>
<feature type="domain" description="C2H2-type" evidence="13">
    <location>
        <begin position="288"/>
        <end position="315"/>
    </location>
</feature>
<dbReference type="PROSITE" id="PS50157">
    <property type="entry name" value="ZINC_FINGER_C2H2_2"/>
    <property type="match status" value="14"/>
</dbReference>
<dbReference type="GO" id="GO:0008270">
    <property type="term" value="F:zinc ion binding"/>
    <property type="evidence" value="ECO:0007669"/>
    <property type="project" value="UniProtKB-KW"/>
</dbReference>
<evidence type="ECO:0000256" key="6">
    <source>
        <dbReference type="ARBA" id="ARBA00022833"/>
    </source>
</evidence>
<evidence type="ECO:0000313" key="15">
    <source>
        <dbReference type="Proteomes" id="UP000694392"/>
    </source>
</evidence>
<evidence type="ECO:0000256" key="5">
    <source>
        <dbReference type="ARBA" id="ARBA00022771"/>
    </source>
</evidence>
<feature type="region of interest" description="Disordered" evidence="12">
    <location>
        <begin position="267"/>
        <end position="287"/>
    </location>
</feature>
<keyword evidence="6" id="KW-0862">Zinc</keyword>
<feature type="compositionally biased region" description="Basic and acidic residues" evidence="12">
    <location>
        <begin position="13"/>
        <end position="22"/>
    </location>
</feature>
<feature type="region of interest" description="Disordered" evidence="12">
    <location>
        <begin position="1"/>
        <end position="68"/>
    </location>
</feature>
<feature type="domain" description="C2H2-type" evidence="13">
    <location>
        <begin position="223"/>
        <end position="250"/>
    </location>
</feature>
<keyword evidence="15" id="KW-1185">Reference proteome</keyword>
<keyword evidence="4" id="KW-0677">Repeat</keyword>
<reference evidence="14" key="2">
    <citation type="submission" date="2025-09" db="UniProtKB">
        <authorList>
            <consortium name="Ensembl"/>
        </authorList>
    </citation>
    <scope>IDENTIFICATION</scope>
</reference>
<comment type="subcellular location">
    <subcellularLocation>
        <location evidence="1">Nucleus</location>
    </subcellularLocation>
</comment>
<feature type="compositionally biased region" description="Basic residues" evidence="12">
    <location>
        <begin position="561"/>
        <end position="573"/>
    </location>
</feature>
<evidence type="ECO:0000259" key="13">
    <source>
        <dbReference type="PROSITE" id="PS50157"/>
    </source>
</evidence>
<feature type="region of interest" description="Disordered" evidence="12">
    <location>
        <begin position="549"/>
        <end position="573"/>
    </location>
</feature>
<dbReference type="FunFam" id="3.30.160.60:FF:002343">
    <property type="entry name" value="Zinc finger protein 33A"/>
    <property type="match status" value="2"/>
</dbReference>
<evidence type="ECO:0000256" key="2">
    <source>
        <dbReference type="ARBA" id="ARBA00006991"/>
    </source>
</evidence>
<keyword evidence="5 11" id="KW-0863">Zinc-finger</keyword>
<dbReference type="Gene3D" id="3.30.160.60">
    <property type="entry name" value="Classic Zinc Finger"/>
    <property type="match status" value="12"/>
</dbReference>
<dbReference type="InterPro" id="IPR036236">
    <property type="entry name" value="Znf_C2H2_sf"/>
</dbReference>
<feature type="domain" description="C2H2-type" evidence="13">
    <location>
        <begin position="102"/>
        <end position="129"/>
    </location>
</feature>
<evidence type="ECO:0000256" key="10">
    <source>
        <dbReference type="ARBA" id="ARBA00023242"/>
    </source>
</evidence>
<sequence length="696" mass="78677">MLFPEGSYEDDEGRSGSGEHSEQLGSLKIAPARDVSLHPEEGEASKNQHETVRQQGSPNTAEQDRGTHLLPKPYQCEECGKRFRLILLLQIHQRVHALEKHFPCTACKKRFPTAERLETHWRIHTGEKPHQCAECGRRFMWKRHLSIHARGHMKGRTGQEHGEKFHLRLRQHPERQARSQPVAGLSSAGSLARPEGGPLEETVACSRAGFAPPTGPPSLAGDTTCRECGKTFRSKHYAKLHERVHSGEKPYVCPHCGKCFTFHSNFSRHQKTHRGRRKPFQKRKGQLHECAKCGKNFMSKSYLLRHQRSHVETESSDGTDSSDSQDGSPAVRPGTCAQGTPPEPDKWKHRPRRQAEKSPARGPGEQSPSAESKPCAHEIMYVAGNRHKCQDCGQEFVYQERPLANEASYRCPDCGESFGFKSSLRIHCRSHLGKKVYTCAQCGEGFAFPSVLHEHQRTHLGERLHKCSECGKAFSSKSYLMIHQESAHMGIRYWCTRCRKSYSTKSTFVDHLKVHRNHGPASCAKCLGSKHCFCTLKRICVEPGLLQQPHKGREPGQGSQTKRKLPGKGYAAKHRRTRVGEGYPCDQCGTILSSEESLRVHRYKHRRQSLQQKLYVCPACGKSFSWRSQFIVHQRSHGSAYRCAVCGQGFVNENLLTIHRRKHTGERPFQCGECGKSFIASCYLSLHWKTHTGETV</sequence>
<feature type="compositionally biased region" description="Basic residues" evidence="12">
    <location>
        <begin position="267"/>
        <end position="285"/>
    </location>
</feature>
<feature type="compositionally biased region" description="Low complexity" evidence="12">
    <location>
        <begin position="316"/>
        <end position="328"/>
    </location>
</feature>
<feature type="domain" description="C2H2-type" evidence="13">
    <location>
        <begin position="493"/>
        <end position="520"/>
    </location>
</feature>
<dbReference type="GO" id="GO:0000981">
    <property type="term" value="F:DNA-binding transcription factor activity, RNA polymerase II-specific"/>
    <property type="evidence" value="ECO:0007669"/>
    <property type="project" value="TreeGrafter"/>
</dbReference>
<feature type="domain" description="C2H2-type" evidence="13">
    <location>
        <begin position="669"/>
        <end position="696"/>
    </location>
</feature>
<feature type="region of interest" description="Disordered" evidence="12">
    <location>
        <begin position="173"/>
        <end position="198"/>
    </location>
</feature>
<dbReference type="GO" id="GO:0005634">
    <property type="term" value="C:nucleus"/>
    <property type="evidence" value="ECO:0007669"/>
    <property type="project" value="UniProtKB-SubCell"/>
</dbReference>
<feature type="domain" description="C2H2-type" evidence="13">
    <location>
        <begin position="409"/>
        <end position="436"/>
    </location>
</feature>